<dbReference type="GO" id="GO:0031931">
    <property type="term" value="C:TORC1 complex"/>
    <property type="evidence" value="ECO:0007669"/>
    <property type="project" value="TreeGrafter"/>
</dbReference>
<dbReference type="InterPro" id="IPR003152">
    <property type="entry name" value="FATC_dom"/>
</dbReference>
<evidence type="ECO:0000259" key="12">
    <source>
        <dbReference type="PROSITE" id="PS50290"/>
    </source>
</evidence>
<dbReference type="SUPFAM" id="SSF47212">
    <property type="entry name" value="FKBP12-rapamycin-binding domain of FKBP-rapamycin-associated protein (FRAP)"/>
    <property type="match status" value="1"/>
</dbReference>
<dbReference type="InterPro" id="IPR016024">
    <property type="entry name" value="ARM-type_fold"/>
</dbReference>
<dbReference type="CDD" id="cd05169">
    <property type="entry name" value="PIKKc_TOR"/>
    <property type="match status" value="1"/>
</dbReference>
<dbReference type="InterPro" id="IPR011009">
    <property type="entry name" value="Kinase-like_dom_sf"/>
</dbReference>
<comment type="catalytic activity">
    <reaction evidence="8">
        <text>L-threonyl-[protein] + ATP = O-phospho-L-threonyl-[protein] + ADP + H(+)</text>
        <dbReference type="Rhea" id="RHEA:46608"/>
        <dbReference type="Rhea" id="RHEA-COMP:11060"/>
        <dbReference type="Rhea" id="RHEA-COMP:11605"/>
        <dbReference type="ChEBI" id="CHEBI:15378"/>
        <dbReference type="ChEBI" id="CHEBI:30013"/>
        <dbReference type="ChEBI" id="CHEBI:30616"/>
        <dbReference type="ChEBI" id="CHEBI:61977"/>
        <dbReference type="ChEBI" id="CHEBI:456216"/>
        <dbReference type="EC" id="2.7.11.1"/>
    </reaction>
</comment>
<proteinExistence type="inferred from homology"/>
<keyword evidence="6" id="KW-0418">Kinase</keyword>
<keyword evidence="4" id="KW-0677">Repeat</keyword>
<evidence type="ECO:0000313" key="16">
    <source>
        <dbReference type="Proteomes" id="UP000008909"/>
    </source>
</evidence>
<evidence type="ECO:0000256" key="3">
    <source>
        <dbReference type="ARBA" id="ARBA00022679"/>
    </source>
</evidence>
<dbReference type="InterPro" id="IPR009076">
    <property type="entry name" value="FRB_dom"/>
</dbReference>
<evidence type="ECO:0000256" key="10">
    <source>
        <dbReference type="SAM" id="Coils"/>
    </source>
</evidence>
<dbReference type="InterPro" id="IPR011989">
    <property type="entry name" value="ARM-like"/>
</dbReference>
<accession>G7YDG9</accession>
<dbReference type="InterPro" id="IPR057564">
    <property type="entry name" value="HEAT_ATR"/>
</dbReference>
<dbReference type="EC" id="2.7.11.1" evidence="2"/>
<dbReference type="SMART" id="SM01345">
    <property type="entry name" value="Rapamycin_bind"/>
    <property type="match status" value="1"/>
</dbReference>
<dbReference type="Gene3D" id="3.30.1010.10">
    <property type="entry name" value="Phosphatidylinositol 3-kinase Catalytic Subunit, Chain A, domain 4"/>
    <property type="match status" value="1"/>
</dbReference>
<evidence type="ECO:0000256" key="9">
    <source>
        <dbReference type="ARBA" id="ARBA00048679"/>
    </source>
</evidence>
<evidence type="ECO:0000256" key="8">
    <source>
        <dbReference type="ARBA" id="ARBA00047899"/>
    </source>
</evidence>
<dbReference type="SMART" id="SM01343">
    <property type="entry name" value="FATC"/>
    <property type="match status" value="1"/>
</dbReference>
<dbReference type="GO" id="GO:0044877">
    <property type="term" value="F:protein-containing complex binding"/>
    <property type="evidence" value="ECO:0007669"/>
    <property type="project" value="InterPro"/>
</dbReference>
<dbReference type="InterPro" id="IPR018936">
    <property type="entry name" value="PI3/4_kinase_CS"/>
</dbReference>
<keyword evidence="16" id="KW-1185">Reference proteome</keyword>
<feature type="region of interest" description="Disordered" evidence="11">
    <location>
        <begin position="981"/>
        <end position="1024"/>
    </location>
</feature>
<dbReference type="Pfam" id="PF02260">
    <property type="entry name" value="FATC"/>
    <property type="match status" value="1"/>
</dbReference>
<dbReference type="Pfam" id="PF08771">
    <property type="entry name" value="FRB_dom"/>
    <property type="match status" value="1"/>
</dbReference>
<dbReference type="SMART" id="SM00146">
    <property type="entry name" value="PI3Kc"/>
    <property type="match status" value="1"/>
</dbReference>
<keyword evidence="5" id="KW-0547">Nucleotide-binding</keyword>
<dbReference type="PANTHER" id="PTHR11139:SF9">
    <property type="entry name" value="SERINE_THREONINE-PROTEIN KINASE MTOR"/>
    <property type="match status" value="1"/>
</dbReference>
<dbReference type="Pfam" id="PF23593">
    <property type="entry name" value="HEAT_ATR"/>
    <property type="match status" value="1"/>
</dbReference>
<name>G7YDG9_CLOSI</name>
<dbReference type="InterPro" id="IPR014009">
    <property type="entry name" value="PIK_FAT"/>
</dbReference>
<dbReference type="GO" id="GO:0031932">
    <property type="term" value="C:TORC2 complex"/>
    <property type="evidence" value="ECO:0007669"/>
    <property type="project" value="TreeGrafter"/>
</dbReference>
<dbReference type="GO" id="GO:0038202">
    <property type="term" value="P:TORC1 signaling"/>
    <property type="evidence" value="ECO:0007669"/>
    <property type="project" value="TreeGrafter"/>
</dbReference>
<dbReference type="Pfam" id="PF00454">
    <property type="entry name" value="PI3_PI4_kinase"/>
    <property type="match status" value="1"/>
</dbReference>
<dbReference type="Gene3D" id="1.10.1070.11">
    <property type="entry name" value="Phosphatidylinositol 3-/4-kinase, catalytic domain"/>
    <property type="match status" value="1"/>
</dbReference>
<dbReference type="PANTHER" id="PTHR11139">
    <property type="entry name" value="ATAXIA TELANGIECTASIA MUTATED ATM -RELATED"/>
    <property type="match status" value="1"/>
</dbReference>
<dbReference type="InterPro" id="IPR024585">
    <property type="entry name" value="mTOR_dom"/>
</dbReference>
<keyword evidence="7" id="KW-0067">ATP-binding</keyword>
<evidence type="ECO:0000259" key="13">
    <source>
        <dbReference type="PROSITE" id="PS51189"/>
    </source>
</evidence>
<feature type="region of interest" description="Disordered" evidence="11">
    <location>
        <begin position="227"/>
        <end position="253"/>
    </location>
</feature>
<feature type="domain" description="FAT" evidence="13">
    <location>
        <begin position="1811"/>
        <end position="2406"/>
    </location>
</feature>
<protein>
    <recommendedName>
        <fullName evidence="2">non-specific serine/threonine protein kinase</fullName>
        <ecNumber evidence="2">2.7.11.1</ecNumber>
    </recommendedName>
</protein>
<dbReference type="InterPro" id="IPR026683">
    <property type="entry name" value="TOR_cat"/>
</dbReference>
<dbReference type="InterPro" id="IPR050517">
    <property type="entry name" value="DDR_Repair_Kinase"/>
</dbReference>
<dbReference type="GO" id="GO:0005634">
    <property type="term" value="C:nucleus"/>
    <property type="evidence" value="ECO:0007669"/>
    <property type="project" value="TreeGrafter"/>
</dbReference>
<evidence type="ECO:0000313" key="15">
    <source>
        <dbReference type="EMBL" id="GAA51003.1"/>
    </source>
</evidence>
<dbReference type="InterPro" id="IPR003151">
    <property type="entry name" value="PIK-rel_kinase_FAT"/>
</dbReference>
<dbReference type="InterPro" id="IPR000403">
    <property type="entry name" value="PI3/4_kinase_cat_dom"/>
</dbReference>
<feature type="compositionally biased region" description="Polar residues" evidence="11">
    <location>
        <begin position="231"/>
        <end position="241"/>
    </location>
</feature>
<dbReference type="PROSITE" id="PS51189">
    <property type="entry name" value="FAT"/>
    <property type="match status" value="1"/>
</dbReference>
<evidence type="ECO:0000256" key="6">
    <source>
        <dbReference type="ARBA" id="ARBA00022777"/>
    </source>
</evidence>
<dbReference type="PROSITE" id="PS50290">
    <property type="entry name" value="PI3_4_KINASE_3"/>
    <property type="match status" value="1"/>
</dbReference>
<dbReference type="GO" id="GO:0005737">
    <property type="term" value="C:cytoplasm"/>
    <property type="evidence" value="ECO:0007669"/>
    <property type="project" value="TreeGrafter"/>
</dbReference>
<dbReference type="Proteomes" id="UP000008909">
    <property type="component" value="Unassembled WGS sequence"/>
</dbReference>
<dbReference type="FunFam" id="3.30.1010.10:FF:000006">
    <property type="entry name" value="Serine/threonine-protein kinase TOR"/>
    <property type="match status" value="1"/>
</dbReference>
<dbReference type="GO" id="GO:0016242">
    <property type="term" value="P:negative regulation of macroautophagy"/>
    <property type="evidence" value="ECO:0007669"/>
    <property type="project" value="TreeGrafter"/>
</dbReference>
<evidence type="ECO:0000256" key="2">
    <source>
        <dbReference type="ARBA" id="ARBA00012513"/>
    </source>
</evidence>
<dbReference type="InterPro" id="IPR036738">
    <property type="entry name" value="FRB_sf"/>
</dbReference>
<dbReference type="Pfam" id="PF11865">
    <property type="entry name" value="mTOR_dom"/>
    <property type="match status" value="1"/>
</dbReference>
<evidence type="ECO:0000256" key="5">
    <source>
        <dbReference type="ARBA" id="ARBA00022741"/>
    </source>
</evidence>
<feature type="region of interest" description="Disordered" evidence="11">
    <location>
        <begin position="2901"/>
        <end position="2985"/>
    </location>
</feature>
<organism evidence="15 16">
    <name type="scientific">Clonorchis sinensis</name>
    <name type="common">Chinese liver fluke</name>
    <dbReference type="NCBI Taxonomy" id="79923"/>
    <lineage>
        <taxon>Eukaryota</taxon>
        <taxon>Metazoa</taxon>
        <taxon>Spiralia</taxon>
        <taxon>Lophotrochozoa</taxon>
        <taxon>Platyhelminthes</taxon>
        <taxon>Trematoda</taxon>
        <taxon>Digenea</taxon>
        <taxon>Opisthorchiida</taxon>
        <taxon>Opisthorchiata</taxon>
        <taxon>Opisthorchiidae</taxon>
        <taxon>Clonorchis</taxon>
    </lineage>
</organism>
<comment type="similarity">
    <text evidence="1">Belongs to the PI3/PI4-kinase family.</text>
</comment>
<dbReference type="GO" id="GO:0005524">
    <property type="term" value="F:ATP binding"/>
    <property type="evidence" value="ECO:0007669"/>
    <property type="project" value="UniProtKB-KW"/>
</dbReference>
<sequence length="3329" mass="371192">MNVTLPAIVGRLVEGLKSPYDDERLRAVQELHRIVDRELKEVSIQSYGLCLNLLCPELLSMYINGEICEKKGAVAAMGCLAEIDFLSVQAHCGRFASEILNRSSATDIQLTAMEAHLMGQFCLVFPYEFIERLIKCACESLISENQDAKKQFSILFLRELVLNTPTSFYQQFGLFIPAILASFRDKNATTRELASLTLRAALSLAASREQALHLSLGAAGAAQPGGLSHGLPNTHSSSLRHASTDESSASAGGSCVSSVAWYRSCLSEALRRFGENPSNHPSESSQYHSAQAKKLCRDDWVHGSMLLLSELLASVLPDHEQLLAQLDEMAGVPLMEFLPLGSNESALAARTVLLARASFFTSPSLFVTSIPLVHSPVLSSASRFAPSIGSGALTQFERERTSQSNPVSWLCQRVLVENIEEIFNTVTTWLKLRTQQRVVLLLKLIPRLFALKSSHFNLRDRQQPIVDWLFHYLNKEREKPMALLCLALLGYHIGQDMCSSGWLTQLFTLVRSYLPSPRDASTKKRSIPLETAAILTVGILVKSVGNAIQEPVQQMLDSLFASGLSQPLVATCKLVAVHIPKLSKEVENQILNDISRVLMHNSGSTLGQPHSSMFNSVSSVSLVPLPNVTTLLNSLVSSHNTPATVGGVTAGLAALATQLSGPGSSSTSAVVPIGATSSGSAGITGGFGSGGSSVSRMMLYATGKLRPSACGISCTSSSIADLSHVAFPGSCSPGGEMSSEVAVVALALRTIGTFNFSGRPLAPFVRHISDNFISITTCDVKEVRLEAVKTCARLMLPWLKAVDPNHWFARPAMNTVADILGKLLTVGISDPDPDVRRCVFESVDPGFDPHLTQADHLSSLFLALRDEVFEIRCLVMQRLGRLSDLNPACVQPNLRKVLLYTLNDLAHSGSTKNKEQSALLLACLITSAPRFFTPYADPVLQILVPRIRQALPITLRESIENATNQGDAGCKMDAYNGRTNMKTVRDPVTGDQPTLLADPPAILRPPPGSRAPNGAGDATTSNKRFGNVNMAQGTDQVQDSPGHPTNLTSILTRIPQTSVHLGVTISSLSSDISNQWTEPTSVVIALFTTLGRLSGVAPAAVRAYMDEFIPILCCMMQDQSCFARRAIAVWTLGTLVSNTGYVVTPYERHPQLLPILLDMLKREESKEIRQEVLRALGVVGALDPFKFRLITGQVDTFGDTGIAVSLHEADDKKDVDIAQPELVVSLSWESRDVFFSVCALSALMHMLRDPALRSQYSNIVKTIVYVLKLLGTRSVYYLRQLMPDYFNCLRNTRDVGLAEFLIRQLGSIMNVVRLHTKEFATEVVDLLLSHWWVAPNVQNACIQLLSPMASVLGAEFRPHLTRLIPVILRTLHHEPNEANLILLLEILPEFGYTLEDHAHILVPAISSLIDVTGETNLLMLLNTTADASNKTSTAASVPKLDSALPNRSEGNLFEATFDIQSLDFVDGQQQHQKSSEGMALTQFAKMSVPTATTTVMSLAASTMSAPGFVGGLQLRVACLECLARLTDRMDLDDFSCQIVHPICRLLLTLEGYHQQLQYLNQHPHHLPSSAPSSTMKTAVSHGIQLCSNAINALHPAAVDVLTGLLLRMGQKFKLLLPLVRKMLDTLHLRPTRFYTVLGRVEKGAYLPMTSDQYLTGITSLATQTRAQRTVQREPDASAVIKVLDTKGANLERAWRSSTLISREDWDQWLMTLTTALLRESPNPAIRACSNLIAINNTIGRTLFNAAFVSCWPELTAPQQDALISKLEEVLLSSDQSPEVSQAILNLEEFMAHVDKYSSTSTRVPLPLSLHLLADRAMKNRAYAKALYYKEQEFLEEVKKLSSPSQETLSCLLTIYSKLQLDEAATGVLIYATRQPNDKLVNEEAWRERLQDWKCALNLYENKLKDERIKDKTPHMLGRMRCLRALGQWVPLKTMVSKNWDLVDESVRRQMAPMACSAAWAADEWDQVERYASALPTDQNFYGAFYRSVLDIHSGRFDRACHYIAKARDVLDADLTTMTGESYDRAYADLVGTQLLSEAEEVIQFKLVPERRSVLREAWCARLLGCQSVVEDWGQVLQLRSLVLKPQDDLKTWLRFAGLCRRSGRFTLARELLQNLLSHDPAHSPQTEPIPNADPATVFAYTKLLWSTGAHEEAVTRLYVLITRVLEPMLSSEAVTLSNPRSFASVLDANEVLDSFDPKTTAAQAVLERQELRALMAKCCLRLGSWYSELYARCPPGTYSSDGSASTVSQSYSPGTGGLQASVATATKLSRSQTSTILGNLSPSSQGIVDLWHAKKKLQFCMELHAAPSVRGFVNSISLSPSANLQDSLRLIDLLFKFGHLVEIREVIREGLAKIRLSNWLLVVQQLLARIDTPREYVASIIVDMLIAVGKSYPQSLVYSLVLAFKSGGSDRRRYNANRILYSMEEHSPRLVSEAFLLNEELIRLSITWVEMWSEALEDASRVYFGEKDIMKMFRILYPLHLMMDRGHETAHESAFLQEHGNDLRNCRFCCETYERNSSKIVLQQAWEGYYTLYRQFTKQMNNMPTLELVVASPRLHEYRKDWELAVPGSYEPNRPLVRIAGIKNCLTLMTSKQHPRKLTVLGSDGHQYVFLLKGHEDTRQDERVMQFFGLVNTLLMNNSETLRRNLTIQRMSVIPLSTNTGLIGWVPNSDTLHSLIRDYREKTQTILNKENREMIRLARDFDRLNVIQKTEIFEAGLRDSSGRDLANILWLKSHSSEAWFERRTNFVRSMATMSMVGYILGLGDRHPSNIMLSRETGKVVHIDFGDCFEVAMMREKFPEKVPFRLTRMIIAAMEVIGIDGVYRQTCEMVMSLMRNDRESLLAVLEAFIHDPLLQWVILENRKDFTQMDNKLDDGASMAGTIGGQPTTNEVMAPGQPMMNGGANMMGANQQQKGHPKQPEHPYRQHQTTTARRPADRTGGLVPPNAQHHGYEYQAYHQQQNHLPHPPTRRSTSPRRVFTNPNHPDSVSLRDPHRINHWRHHLCNGPWFGCYETARRLRKQTEAGQVVERQGLQGFIFSAKPLNEEDAYNETEASPITLENAKARAVVDKIRQKLNGTEREQPMNVPNQVDYLIREATSNQNLCQMYIGCSVIHLLETNPDFTLQVSGGHDKMVRDVCSAMVAPSPRAEFSLLERMVGTSEQQRYGTLHGFRERSPFFDRSVGHSHNLRWLRQRRILFAKRCIGWRRCRDSQSMTRQRSMKALTILLNCVGNCHHPGWLLFPYSLTFGARNYISYQTLYLAETMNRTVQHIIIDNMKSVFNTDASLPNNHELTESLIVNKGGWNEDLLLAYYSHSEVPTPPDAQSGNLDRD</sequence>
<dbReference type="InterPro" id="IPR036940">
    <property type="entry name" value="PI3/4_kinase_cat_sf"/>
</dbReference>
<evidence type="ECO:0000256" key="1">
    <source>
        <dbReference type="ARBA" id="ARBA00011031"/>
    </source>
</evidence>
<dbReference type="FunFam" id="1.10.1070.11:FF:000029">
    <property type="entry name" value="Serine/threonine-protein kinase TOR"/>
    <property type="match status" value="1"/>
</dbReference>
<dbReference type="Gene3D" id="1.25.10.10">
    <property type="entry name" value="Leucine-rich Repeat Variant"/>
    <property type="match status" value="4"/>
</dbReference>
<comment type="catalytic activity">
    <reaction evidence="9">
        <text>L-seryl-[protein] + ATP = O-phospho-L-seryl-[protein] + ADP + H(+)</text>
        <dbReference type="Rhea" id="RHEA:17989"/>
        <dbReference type="Rhea" id="RHEA-COMP:9863"/>
        <dbReference type="Rhea" id="RHEA-COMP:11604"/>
        <dbReference type="ChEBI" id="CHEBI:15378"/>
        <dbReference type="ChEBI" id="CHEBI:29999"/>
        <dbReference type="ChEBI" id="CHEBI:30616"/>
        <dbReference type="ChEBI" id="CHEBI:83421"/>
        <dbReference type="ChEBI" id="CHEBI:456216"/>
        <dbReference type="EC" id="2.7.11.1"/>
    </reaction>
</comment>
<evidence type="ECO:0000256" key="4">
    <source>
        <dbReference type="ARBA" id="ARBA00022737"/>
    </source>
</evidence>
<dbReference type="PROSITE" id="PS51190">
    <property type="entry name" value="FATC"/>
    <property type="match status" value="1"/>
</dbReference>
<reference key="2">
    <citation type="submission" date="2011-10" db="EMBL/GenBank/DDBJ databases">
        <title>The genome and transcriptome sequence of Clonorchis sinensis provide insights into the carcinogenic liver fluke.</title>
        <authorList>
            <person name="Wang X."/>
            <person name="Huang Y."/>
            <person name="Chen W."/>
            <person name="Liu H."/>
            <person name="Guo L."/>
            <person name="Chen Y."/>
            <person name="Luo F."/>
            <person name="Zhou W."/>
            <person name="Sun J."/>
            <person name="Mao Q."/>
            <person name="Liang P."/>
            <person name="Zhou C."/>
            <person name="Tian Y."/>
            <person name="Men J."/>
            <person name="Lv X."/>
            <person name="Huang L."/>
            <person name="Zhou J."/>
            <person name="Hu Y."/>
            <person name="Li R."/>
            <person name="Zhang F."/>
            <person name="Lei H."/>
            <person name="Li X."/>
            <person name="Hu X."/>
            <person name="Liang C."/>
            <person name="Xu J."/>
            <person name="Wu Z."/>
            <person name="Yu X."/>
        </authorList>
    </citation>
    <scope>NUCLEOTIDE SEQUENCE</scope>
    <source>
        <strain>Henan</strain>
    </source>
</reference>
<keyword evidence="3" id="KW-0808">Transferase</keyword>
<keyword evidence="10" id="KW-0175">Coiled coil</keyword>
<dbReference type="Gene3D" id="1.20.120.150">
    <property type="entry name" value="FKBP12-rapamycin binding domain"/>
    <property type="match status" value="1"/>
</dbReference>
<feature type="domain" description="FATC" evidence="14">
    <location>
        <begin position="3080"/>
        <end position="3111"/>
    </location>
</feature>
<feature type="domain" description="PI3K/PI4K catalytic" evidence="12">
    <location>
        <begin position="2582"/>
        <end position="2902"/>
    </location>
</feature>
<feature type="compositionally biased region" description="Low complexity" evidence="11">
    <location>
        <begin position="2901"/>
        <end position="2911"/>
    </location>
</feature>
<dbReference type="Pfam" id="PF02259">
    <property type="entry name" value="FAT"/>
    <property type="match status" value="1"/>
</dbReference>
<dbReference type="SUPFAM" id="SSF56112">
    <property type="entry name" value="Protein kinase-like (PK-like)"/>
    <property type="match status" value="1"/>
</dbReference>
<dbReference type="SUPFAM" id="SSF48371">
    <property type="entry name" value="ARM repeat"/>
    <property type="match status" value="2"/>
</dbReference>
<gene>
    <name evidence="15" type="ORF">CLF_105372</name>
</gene>
<dbReference type="GO" id="GO:0004674">
    <property type="term" value="F:protein serine/threonine kinase activity"/>
    <property type="evidence" value="ECO:0007669"/>
    <property type="project" value="UniProtKB-EC"/>
</dbReference>
<dbReference type="SMART" id="SM01346">
    <property type="entry name" value="DUF3385"/>
    <property type="match status" value="1"/>
</dbReference>
<evidence type="ECO:0000259" key="14">
    <source>
        <dbReference type="PROSITE" id="PS51190"/>
    </source>
</evidence>
<dbReference type="EMBL" id="DF143102">
    <property type="protein sequence ID" value="GAA51003.1"/>
    <property type="molecule type" value="Genomic_DNA"/>
</dbReference>
<evidence type="ECO:0000256" key="11">
    <source>
        <dbReference type="SAM" id="MobiDB-lite"/>
    </source>
</evidence>
<reference evidence="15" key="1">
    <citation type="journal article" date="2011" name="Genome Biol.">
        <title>The draft genome of the carcinogenic human liver fluke Clonorchis sinensis.</title>
        <authorList>
            <person name="Wang X."/>
            <person name="Chen W."/>
            <person name="Huang Y."/>
            <person name="Sun J."/>
            <person name="Men J."/>
            <person name="Liu H."/>
            <person name="Luo F."/>
            <person name="Guo L."/>
            <person name="Lv X."/>
            <person name="Deng C."/>
            <person name="Zhou C."/>
            <person name="Fan Y."/>
            <person name="Li X."/>
            <person name="Huang L."/>
            <person name="Hu Y."/>
            <person name="Liang C."/>
            <person name="Hu X."/>
            <person name="Xu J."/>
            <person name="Yu X."/>
        </authorList>
    </citation>
    <scope>NUCLEOTIDE SEQUENCE [LARGE SCALE GENOMIC DNA]</scope>
    <source>
        <strain evidence="15">Henan</strain>
    </source>
</reference>
<feature type="coiled-coil region" evidence="10">
    <location>
        <begin position="1882"/>
        <end position="1909"/>
    </location>
</feature>
<evidence type="ECO:0000256" key="7">
    <source>
        <dbReference type="ARBA" id="ARBA00022840"/>
    </source>
</evidence>
<dbReference type="PROSITE" id="PS00916">
    <property type="entry name" value="PI3_4_KINASE_2"/>
    <property type="match status" value="1"/>
</dbReference>